<comment type="caution">
    <text evidence="5">The sequence shown here is derived from an EMBL/GenBank/DDBJ whole genome shotgun (WGS) entry which is preliminary data.</text>
</comment>
<keyword evidence="1 5" id="KW-0378">Hydrolase</keyword>
<feature type="transmembrane region" description="Helical" evidence="4">
    <location>
        <begin position="29"/>
        <end position="47"/>
    </location>
</feature>
<dbReference type="EMBL" id="SMDG01000017">
    <property type="protein sequence ID" value="TCW50393.1"/>
    <property type="molecule type" value="Genomic_DNA"/>
</dbReference>
<dbReference type="InterPro" id="IPR029058">
    <property type="entry name" value="AB_hydrolase_fold"/>
</dbReference>
<keyword evidence="4" id="KW-0812">Transmembrane</keyword>
<feature type="transmembrane region" description="Helical" evidence="4">
    <location>
        <begin position="53"/>
        <end position="71"/>
    </location>
</feature>
<gene>
    <name evidence="5" type="ORF">EC910_117118</name>
</gene>
<evidence type="ECO:0000313" key="6">
    <source>
        <dbReference type="Proteomes" id="UP000295285"/>
    </source>
</evidence>
<protein>
    <submittedName>
        <fullName evidence="5">Putative dienelactone hydrolase</fullName>
    </submittedName>
</protein>
<feature type="transmembrane region" description="Helical" evidence="4">
    <location>
        <begin position="6"/>
        <end position="22"/>
    </location>
</feature>
<dbReference type="PANTHER" id="PTHR10272">
    <property type="entry name" value="PLATELET-ACTIVATING FACTOR ACETYLHYDROLASE"/>
    <property type="match status" value="1"/>
</dbReference>
<keyword evidence="4" id="KW-0472">Membrane</keyword>
<evidence type="ECO:0000256" key="1">
    <source>
        <dbReference type="ARBA" id="ARBA00022801"/>
    </source>
</evidence>
<proteinExistence type="predicted"/>
<keyword evidence="3" id="KW-0443">Lipid metabolism</keyword>
<organism evidence="5 6">
    <name type="scientific">Bacillus thuringiensis</name>
    <dbReference type="NCBI Taxonomy" id="1428"/>
    <lineage>
        <taxon>Bacteria</taxon>
        <taxon>Bacillati</taxon>
        <taxon>Bacillota</taxon>
        <taxon>Bacilli</taxon>
        <taxon>Bacillales</taxon>
        <taxon>Bacillaceae</taxon>
        <taxon>Bacillus</taxon>
        <taxon>Bacillus cereus group</taxon>
    </lineage>
</organism>
<name>A0A4R4B834_BACTU</name>
<evidence type="ECO:0000256" key="3">
    <source>
        <dbReference type="ARBA" id="ARBA00023098"/>
    </source>
</evidence>
<evidence type="ECO:0000256" key="4">
    <source>
        <dbReference type="SAM" id="Phobius"/>
    </source>
</evidence>
<feature type="transmembrane region" description="Helical" evidence="4">
    <location>
        <begin position="83"/>
        <end position="108"/>
    </location>
</feature>
<evidence type="ECO:0000313" key="5">
    <source>
        <dbReference type="EMBL" id="TCW50393.1"/>
    </source>
</evidence>
<dbReference type="SUPFAM" id="SSF53474">
    <property type="entry name" value="alpha/beta-Hydrolases"/>
    <property type="match status" value="1"/>
</dbReference>
<keyword evidence="4" id="KW-1133">Transmembrane helix</keyword>
<dbReference type="GO" id="GO:0016042">
    <property type="term" value="P:lipid catabolic process"/>
    <property type="evidence" value="ECO:0007669"/>
    <property type="project" value="UniProtKB-KW"/>
</dbReference>
<dbReference type="Proteomes" id="UP000295285">
    <property type="component" value="Unassembled WGS sequence"/>
</dbReference>
<dbReference type="PANTHER" id="PTHR10272:SF0">
    <property type="entry name" value="PLATELET-ACTIVATING FACTOR ACETYLHYDROLASE"/>
    <property type="match status" value="1"/>
</dbReference>
<dbReference type="Pfam" id="PF03403">
    <property type="entry name" value="PAF-AH_p_II"/>
    <property type="match status" value="1"/>
</dbReference>
<dbReference type="Gene3D" id="3.40.50.1820">
    <property type="entry name" value="alpha/beta hydrolase"/>
    <property type="match status" value="1"/>
</dbReference>
<dbReference type="GO" id="GO:0003847">
    <property type="term" value="F:1-alkyl-2-acetylglycerophosphocholine esterase activity"/>
    <property type="evidence" value="ECO:0007669"/>
    <property type="project" value="TreeGrafter"/>
</dbReference>
<dbReference type="AlphaFoldDB" id="A0A4R4B834"/>
<keyword evidence="2" id="KW-0442">Lipid degradation</keyword>
<reference evidence="5 6" key="1">
    <citation type="submission" date="2019-03" db="EMBL/GenBank/DDBJ databases">
        <title>Above-ground endophytic microbial communities from plants in different locations in the United States.</title>
        <authorList>
            <person name="Frank C."/>
        </authorList>
    </citation>
    <scope>NUCLEOTIDE SEQUENCE [LARGE SCALE GENOMIC DNA]</scope>
    <source>
        <strain evidence="5 6">LP_2_YM</strain>
    </source>
</reference>
<evidence type="ECO:0000256" key="2">
    <source>
        <dbReference type="ARBA" id="ARBA00022963"/>
    </source>
</evidence>
<sequence>MDFFETVLIIVNFSILGCILFFSEKIKRWSVFILTVVFCMVVVQLIVEGYRWQMIPAYLSPVILTSCYLFAESKKNVKSCGAFTVKTSLLVIYLTIAVMLPSLMPVVLFEKTSGPFKVGTTLYHWIDYNREEPYMKDLNGRRELMVQVWYPAKEKGEMNRAPYIHNSDEIAKGLEKSLSIPAFAFHHLGLVKSNAFMEAQLSDSEERYPVLLFSHGLSGFRNQNTFEVEELASQGYIVVGIDHTYDAAATVFPDGRTAFVQSINLTDFAERDRHIKLWKEDVVFVLNQIEKLNQIDKDNRFTGRMDTSRIGMFGHSYGGATAAQVLVEDSRVKAAIDMDGTLYGENVPKSRVGKPFLIMNAETSDDSTEDFLEGKVRSDHALAGGGMSMVIPHTNHTSFTDFHLFSPLLRSLDEDPRYVHRIINEFSLAFFDRYVKQVEDGSALEKLDSKYPEVKFKVNQ</sequence>
<dbReference type="RefSeq" id="WP_131934412.1">
    <property type="nucleotide sequence ID" value="NZ_SMDF01000017.1"/>
</dbReference>
<accession>A0A4R4B834</accession>